<dbReference type="Proteomes" id="UP001596310">
    <property type="component" value="Unassembled WGS sequence"/>
</dbReference>
<proteinExistence type="predicted"/>
<organism evidence="1 2">
    <name type="scientific">Lapidilactobacillus achengensis</name>
    <dbReference type="NCBI Taxonomy" id="2486000"/>
    <lineage>
        <taxon>Bacteria</taxon>
        <taxon>Bacillati</taxon>
        <taxon>Bacillota</taxon>
        <taxon>Bacilli</taxon>
        <taxon>Lactobacillales</taxon>
        <taxon>Lactobacillaceae</taxon>
        <taxon>Lapidilactobacillus</taxon>
    </lineage>
</organism>
<evidence type="ECO:0000313" key="1">
    <source>
        <dbReference type="EMBL" id="MFC6314766.1"/>
    </source>
</evidence>
<keyword evidence="2" id="KW-1185">Reference proteome</keyword>
<protein>
    <recommendedName>
        <fullName evidence="3">Transcriptional regulator</fullName>
    </recommendedName>
</protein>
<dbReference type="RefSeq" id="WP_164511206.1">
    <property type="nucleotide sequence ID" value="NZ_JBHSSM010000014.1"/>
</dbReference>
<comment type="caution">
    <text evidence="1">The sequence shown here is derived from an EMBL/GenBank/DDBJ whole genome shotgun (WGS) entry which is preliminary data.</text>
</comment>
<dbReference type="NCBIfam" id="TIGR01636">
    <property type="entry name" value="phage_rinA"/>
    <property type="match status" value="1"/>
</dbReference>
<dbReference type="EMBL" id="JBHSSM010000014">
    <property type="protein sequence ID" value="MFC6314766.1"/>
    <property type="molecule type" value="Genomic_DNA"/>
</dbReference>
<evidence type="ECO:0008006" key="3">
    <source>
        <dbReference type="Google" id="ProtNLM"/>
    </source>
</evidence>
<dbReference type="InterPro" id="IPR006523">
    <property type="entry name" value="RinA"/>
</dbReference>
<name>A0ABW1UNL2_9LACO</name>
<evidence type="ECO:0000313" key="2">
    <source>
        <dbReference type="Proteomes" id="UP001596310"/>
    </source>
</evidence>
<reference evidence="2" key="1">
    <citation type="journal article" date="2019" name="Int. J. Syst. Evol. Microbiol.">
        <title>The Global Catalogue of Microorganisms (GCM) 10K type strain sequencing project: providing services to taxonomists for standard genome sequencing and annotation.</title>
        <authorList>
            <consortium name="The Broad Institute Genomics Platform"/>
            <consortium name="The Broad Institute Genome Sequencing Center for Infectious Disease"/>
            <person name="Wu L."/>
            <person name="Ma J."/>
        </authorList>
    </citation>
    <scope>NUCLEOTIDE SEQUENCE [LARGE SCALE GENOMIC DNA]</scope>
    <source>
        <strain evidence="2">CCM 8897</strain>
    </source>
</reference>
<sequence length="110" mass="12848">MDKAIYNHVEKLLRDYPKLDKYIEQAVASHGVLTIADNRYIYNLKASKEIISDCLETCDEITLQIISELYFKPYSTATITSLPMKLHLSRSQVARRRIALFKELQRKLGW</sequence>
<gene>
    <name evidence="1" type="ORF">ACFQHW_04185</name>
</gene>
<accession>A0ABW1UNL2</accession>